<evidence type="ECO:0000313" key="2">
    <source>
        <dbReference type="EMBL" id="MBP1045745.1"/>
    </source>
</evidence>
<organism evidence="2 3">
    <name type="scientific">Enterococcus larvae</name>
    <dbReference type="NCBI Taxonomy" id="2794352"/>
    <lineage>
        <taxon>Bacteria</taxon>
        <taxon>Bacillati</taxon>
        <taxon>Bacillota</taxon>
        <taxon>Bacilli</taxon>
        <taxon>Lactobacillales</taxon>
        <taxon>Enterococcaceae</taxon>
        <taxon>Enterococcus</taxon>
    </lineage>
</organism>
<evidence type="ECO:0000313" key="3">
    <source>
        <dbReference type="Proteomes" id="UP000673375"/>
    </source>
</evidence>
<name>A0ABS4CIB9_9ENTE</name>
<dbReference type="Gene3D" id="3.30.200.20">
    <property type="entry name" value="Phosphorylase Kinase, domain 1"/>
    <property type="match status" value="1"/>
</dbReference>
<proteinExistence type="predicted"/>
<dbReference type="SUPFAM" id="SSF56112">
    <property type="entry name" value="Protein kinase-like (PK-like)"/>
    <property type="match status" value="1"/>
</dbReference>
<dbReference type="RefSeq" id="WP_209556532.1">
    <property type="nucleotide sequence ID" value="NZ_JAEDXU010000002.1"/>
</dbReference>
<dbReference type="InterPro" id="IPR011009">
    <property type="entry name" value="Kinase-like_dom_sf"/>
</dbReference>
<dbReference type="Proteomes" id="UP000673375">
    <property type="component" value="Unassembled WGS sequence"/>
</dbReference>
<evidence type="ECO:0000259" key="1">
    <source>
        <dbReference type="Pfam" id="PF01636"/>
    </source>
</evidence>
<dbReference type="PANTHER" id="PTHR21310">
    <property type="entry name" value="AMINOGLYCOSIDE PHOSPHOTRANSFERASE-RELATED-RELATED"/>
    <property type="match status" value="1"/>
</dbReference>
<reference evidence="2 3" key="1">
    <citation type="submission" date="2020-12" db="EMBL/GenBank/DDBJ databases">
        <title>Vagococcus allomyrinae sp. nov. and Enterococcus lavae sp. nov., isolated from the larvae of Allomyrina dichotoma.</title>
        <authorList>
            <person name="Lee S.D."/>
        </authorList>
    </citation>
    <scope>NUCLEOTIDE SEQUENCE [LARGE SCALE GENOMIC DNA]</scope>
    <source>
        <strain evidence="2 3">BWM-S5</strain>
    </source>
</reference>
<keyword evidence="3" id="KW-1185">Reference proteome</keyword>
<gene>
    <name evidence="2" type="ORF">I6N96_05595</name>
</gene>
<dbReference type="CDD" id="cd05120">
    <property type="entry name" value="APH_ChoK_like"/>
    <property type="match status" value="1"/>
</dbReference>
<dbReference type="PANTHER" id="PTHR21310:SF42">
    <property type="entry name" value="BIFUNCTIONAL AAC_APH"/>
    <property type="match status" value="1"/>
</dbReference>
<dbReference type="EMBL" id="JAEDXU010000002">
    <property type="protein sequence ID" value="MBP1045745.1"/>
    <property type="molecule type" value="Genomic_DNA"/>
</dbReference>
<feature type="domain" description="Aminoglycoside phosphotransferase" evidence="1">
    <location>
        <begin position="19"/>
        <end position="251"/>
    </location>
</feature>
<comment type="caution">
    <text evidence="2">The sequence shown here is derived from an EMBL/GenBank/DDBJ whole genome shotgun (WGS) entry which is preliminary data.</text>
</comment>
<dbReference type="Pfam" id="PF01636">
    <property type="entry name" value="APH"/>
    <property type="match status" value="1"/>
</dbReference>
<sequence length="309" mass="35748">MEKEALIKKYYSDFDIESLQFLNAGYDSEAYLVNDQFVFKFPRHHIAAGNLYKEAQVLLEIRDQLPIKVPEVKYLGQSQETGQMEFVGYERIMGEALTPEIIRVLSKETRAALAKEIADFFTALHSIKLRRPIEGLTINKKEKCLKEFGFIKSVVLPAVTEESKEKINTIYDSILGSKFSDTNCLVHNDFGASNVFFDIKTNKLCGIIDFGDIAVYDRDIDFVCLLQSQEEGFDQAFVDMVLSQYGYNDLETLNKKNSFNEFYAQLENVFLGYSYEMNELFEESLEALKKGISDYERQIVIEQNYRYYI</sequence>
<dbReference type="Gene3D" id="3.90.1200.10">
    <property type="match status" value="1"/>
</dbReference>
<dbReference type="InterPro" id="IPR002575">
    <property type="entry name" value="Aminoglycoside_PTrfase"/>
</dbReference>
<protein>
    <submittedName>
        <fullName evidence="2">Aminoglycoside phosphotransferase family protein</fullName>
    </submittedName>
</protein>
<dbReference type="InterPro" id="IPR051678">
    <property type="entry name" value="AGP_Transferase"/>
</dbReference>
<accession>A0ABS4CIB9</accession>